<keyword evidence="4 5" id="KW-0717">Septation</keyword>
<proteinExistence type="inferred from homology"/>
<keyword evidence="5 6" id="KW-0131">Cell cycle</keyword>
<evidence type="ECO:0000256" key="1">
    <source>
        <dbReference type="ARBA" id="ARBA00009690"/>
    </source>
</evidence>
<dbReference type="RefSeq" id="WP_021788648.1">
    <property type="nucleotide sequence ID" value="NZ_LT671858.1"/>
</dbReference>
<dbReference type="GO" id="GO:0005737">
    <property type="term" value="C:cytoplasm"/>
    <property type="evidence" value="ECO:0007669"/>
    <property type="project" value="UniProtKB-SubCell"/>
</dbReference>
<dbReference type="SMART" id="SM00865">
    <property type="entry name" value="Tubulin_C"/>
    <property type="match status" value="1"/>
</dbReference>
<dbReference type="GO" id="GO:0051258">
    <property type="term" value="P:protein polymerization"/>
    <property type="evidence" value="ECO:0007669"/>
    <property type="project" value="UniProtKB-UniRule"/>
</dbReference>
<evidence type="ECO:0000313" key="12">
    <source>
        <dbReference type="Proteomes" id="UP000187822"/>
    </source>
</evidence>
<dbReference type="InterPro" id="IPR008280">
    <property type="entry name" value="Tub_FtsZ_C"/>
</dbReference>
<dbReference type="InterPro" id="IPR036525">
    <property type="entry name" value="Tubulin/FtsZ_GTPase_sf"/>
</dbReference>
<feature type="region of interest" description="Disordered" evidence="7">
    <location>
        <begin position="1"/>
        <end position="20"/>
    </location>
</feature>
<name>A0A1N5U8W9_9ARCH</name>
<dbReference type="InterPro" id="IPR020805">
    <property type="entry name" value="Cell_div_FtsZ_CS"/>
</dbReference>
<feature type="binding site" evidence="5">
    <location>
        <position position="209"/>
    </location>
    <ligand>
        <name>GTP</name>
        <dbReference type="ChEBI" id="CHEBI:37565"/>
    </ligand>
</feature>
<evidence type="ECO:0000313" key="13">
    <source>
        <dbReference type="Proteomes" id="UP000195607"/>
    </source>
</evidence>
<reference evidence="11" key="3">
    <citation type="submission" date="2016-06" db="EMBL/GenBank/DDBJ databases">
        <authorList>
            <person name="Olsen C.W."/>
            <person name="Carey S."/>
            <person name="Hinshaw L."/>
            <person name="Karasin A.I."/>
        </authorList>
    </citation>
    <scope>NUCLEOTIDE SEQUENCE [LARGE SCALE GENOMIC DNA]</scope>
    <source>
        <strain evidence="11">PM4</strain>
    </source>
</reference>
<keyword evidence="12" id="KW-1185">Reference proteome</keyword>
<dbReference type="Proteomes" id="UP000187822">
    <property type="component" value="Chromosome I"/>
</dbReference>
<keyword evidence="2 5" id="KW-0547">Nucleotide-binding</keyword>
<evidence type="ECO:0000313" key="10">
    <source>
        <dbReference type="EMBL" id="SIM56980.1"/>
    </source>
</evidence>
<dbReference type="EMBL" id="LT671858">
    <property type="protein sequence ID" value="SIM56980.1"/>
    <property type="molecule type" value="Genomic_DNA"/>
</dbReference>
<dbReference type="EMBL" id="LT719092">
    <property type="protein sequence ID" value="SJK84688.1"/>
    <property type="molecule type" value="Genomic_DNA"/>
</dbReference>
<gene>
    <name evidence="5" type="primary">ftsZ</name>
    <name evidence="11" type="ORF">CPM_0841</name>
    <name evidence="10" type="ORF">CSP5_0844</name>
</gene>
<feature type="domain" description="Tubulin/FtsZ 2-layer sandwich" evidence="9">
    <location>
        <begin position="229"/>
        <end position="348"/>
    </location>
</feature>
<keyword evidence="5 6" id="KW-0132">Cell division</keyword>
<accession>A0A1N5U8W9</accession>
<dbReference type="PROSITE" id="PS01134">
    <property type="entry name" value="FTSZ_1"/>
    <property type="match status" value="1"/>
</dbReference>
<dbReference type="Gene3D" id="3.40.50.1440">
    <property type="entry name" value="Tubulin/FtsZ, GTPase domain"/>
    <property type="match status" value="1"/>
</dbReference>
<dbReference type="Proteomes" id="UP000195607">
    <property type="component" value="Chromosome I"/>
</dbReference>
<feature type="binding site" evidence="5">
    <location>
        <begin position="40"/>
        <end position="44"/>
    </location>
    <ligand>
        <name>GTP</name>
        <dbReference type="ChEBI" id="CHEBI:37565"/>
    </ligand>
</feature>
<dbReference type="Pfam" id="PF12327">
    <property type="entry name" value="FtsZ_C"/>
    <property type="match status" value="1"/>
</dbReference>
<keyword evidence="5" id="KW-0963">Cytoplasm</keyword>
<dbReference type="InterPro" id="IPR045061">
    <property type="entry name" value="FtsZ/CetZ"/>
</dbReference>
<sequence length="356" mass="38633">MISGNPSIDEEEENYGTSKEKLTELVEENKLRIKIFGMGGAGSNTIKRMVNRSFNSPYCEISFAAANTDASHLSKIGVKEKIVLGKQLTKGRGAGADPQVGNAAARESQTEIEKSLDRVKIAIIVTGLGGGTGTGSSPFLAMKAKERNSIVIGIASLPMASEGKKRMENARKGESELIQFCDSLILFENDRIRKYAPRELFNVALEFADSIMMNAIEGLIESVSKSATVNTELSDLEKILELGGLGIFGVGISDSSPEQRVMEACESALNSPFNSSEISQARGLLLSISGDDTLTVEEREKAMKFMKDKVSPGANIIVRQETDNTFKGKVKIIFFATGIIPEGEEFHIRKDKHEIS</sequence>
<dbReference type="AlphaFoldDB" id="A0A1N5U8W9"/>
<dbReference type="SUPFAM" id="SSF52490">
    <property type="entry name" value="Tubulin nucleotide-binding domain-like"/>
    <property type="match status" value="1"/>
</dbReference>
<dbReference type="PANTHER" id="PTHR30314:SF3">
    <property type="entry name" value="MITOCHONDRIAL DIVISION PROTEIN FSZA"/>
    <property type="match status" value="1"/>
</dbReference>
<evidence type="ECO:0000256" key="3">
    <source>
        <dbReference type="ARBA" id="ARBA00023134"/>
    </source>
</evidence>
<evidence type="ECO:0000313" key="11">
    <source>
        <dbReference type="EMBL" id="SJK84688.1"/>
    </source>
</evidence>
<dbReference type="PROSITE" id="PS01135">
    <property type="entry name" value="FTSZ_2"/>
    <property type="match status" value="1"/>
</dbReference>
<dbReference type="InterPro" id="IPR000158">
    <property type="entry name" value="Cell_div_FtsZ"/>
</dbReference>
<evidence type="ECO:0000256" key="2">
    <source>
        <dbReference type="ARBA" id="ARBA00022741"/>
    </source>
</evidence>
<dbReference type="KEGG" id="cdiv:CPM_0841"/>
<dbReference type="InterPro" id="IPR003008">
    <property type="entry name" value="Tubulin_FtsZ_GTPase"/>
</dbReference>
<dbReference type="GO" id="GO:0005525">
    <property type="term" value="F:GTP binding"/>
    <property type="evidence" value="ECO:0007669"/>
    <property type="project" value="UniProtKB-UniRule"/>
</dbReference>
<evidence type="ECO:0000256" key="5">
    <source>
        <dbReference type="HAMAP-Rule" id="MF_00909"/>
    </source>
</evidence>
<organism evidence="10 13">
    <name type="scientific">Cuniculiplasma divulgatum</name>
    <dbReference type="NCBI Taxonomy" id="1673428"/>
    <lineage>
        <taxon>Archaea</taxon>
        <taxon>Methanobacteriati</taxon>
        <taxon>Thermoplasmatota</taxon>
        <taxon>Thermoplasmata</taxon>
        <taxon>Thermoplasmatales</taxon>
        <taxon>Cuniculiplasmataceae</taxon>
        <taxon>Cuniculiplasma</taxon>
    </lineage>
</organism>
<dbReference type="InterPro" id="IPR018316">
    <property type="entry name" value="Tubulin/FtsZ_2-layer-sand-dom"/>
</dbReference>
<feature type="binding site" evidence="5">
    <location>
        <position position="162"/>
    </location>
    <ligand>
        <name>GTP</name>
        <dbReference type="ChEBI" id="CHEBI:37565"/>
    </ligand>
</feature>
<comment type="similarity">
    <text evidence="1 5 6">Belongs to the FtsZ family.</text>
</comment>
<dbReference type="CDD" id="cd02201">
    <property type="entry name" value="FtsZ_type1"/>
    <property type="match status" value="1"/>
</dbReference>
<dbReference type="GeneID" id="41588118"/>
<dbReference type="Pfam" id="PF00091">
    <property type="entry name" value="Tubulin"/>
    <property type="match status" value="1"/>
</dbReference>
<dbReference type="GO" id="GO:0043093">
    <property type="term" value="P:FtsZ-dependent cytokinesis"/>
    <property type="evidence" value="ECO:0007669"/>
    <property type="project" value="UniProtKB-UniRule"/>
</dbReference>
<feature type="domain" description="Tubulin/FtsZ GTPase" evidence="8">
    <location>
        <begin position="32"/>
        <end position="227"/>
    </location>
</feature>
<dbReference type="PRINTS" id="PR00423">
    <property type="entry name" value="CELLDVISFTSZ"/>
</dbReference>
<dbReference type="GO" id="GO:0003924">
    <property type="term" value="F:GTPase activity"/>
    <property type="evidence" value="ECO:0007669"/>
    <property type="project" value="UniProtKB-UniRule"/>
</dbReference>
<dbReference type="GO" id="GO:0032153">
    <property type="term" value="C:cell division site"/>
    <property type="evidence" value="ECO:0007669"/>
    <property type="project" value="UniProtKB-UniRule"/>
</dbReference>
<evidence type="ECO:0000259" key="8">
    <source>
        <dbReference type="SMART" id="SM00864"/>
    </source>
</evidence>
<dbReference type="HAMAP" id="MF_00909">
    <property type="entry name" value="FtsZ"/>
    <property type="match status" value="1"/>
</dbReference>
<evidence type="ECO:0000256" key="7">
    <source>
        <dbReference type="SAM" id="MobiDB-lite"/>
    </source>
</evidence>
<keyword evidence="3 5" id="KW-0342">GTP-binding</keyword>
<reference evidence="12" key="2">
    <citation type="submission" date="2016-06" db="EMBL/GenBank/DDBJ databases">
        <authorList>
            <person name="Toshchakov V.S."/>
        </authorList>
    </citation>
    <scope>NUCLEOTIDE SEQUENCE [LARGE SCALE GENOMIC DNA]</scope>
    <source>
        <strain>PM4 (JCM 30641</strain>
        <strain evidence="12">\VKM B-2940)</strain>
    </source>
</reference>
<protein>
    <recommendedName>
        <fullName evidence="5 6">Cell division protein FtsZ</fullName>
    </recommendedName>
</protein>
<evidence type="ECO:0000256" key="6">
    <source>
        <dbReference type="RuleBase" id="RU003360"/>
    </source>
</evidence>
<feature type="binding site" evidence="5">
    <location>
        <begin position="131"/>
        <end position="133"/>
    </location>
    <ligand>
        <name>GTP</name>
        <dbReference type="ChEBI" id="CHEBI:37565"/>
    </ligand>
</feature>
<dbReference type="SMART" id="SM00864">
    <property type="entry name" value="Tubulin"/>
    <property type="match status" value="1"/>
</dbReference>
<comment type="subunit">
    <text evidence="5">Homodimer. Polymerizes to form a dynamic ring structure in a strictly GTP-dependent manner. Interacts directly with several other division proteins.</text>
</comment>
<comment type="function">
    <text evidence="5">Essential cell division protein that forms a contractile ring structure (Z ring) at the future cell division site. The regulation of the ring assembly controls the timing and the location of cell division. One of the functions of the FtsZ ring is to recruit other cell division proteins to the septum to produce a new cell wall between the dividing cells. Binds GTP and shows GTPase activity.</text>
</comment>
<dbReference type="OrthoDB" id="371908at2157"/>
<feature type="binding site" evidence="5">
    <location>
        <position position="166"/>
    </location>
    <ligand>
        <name>GTP</name>
        <dbReference type="ChEBI" id="CHEBI:37565"/>
    </ligand>
</feature>
<dbReference type="PANTHER" id="PTHR30314">
    <property type="entry name" value="CELL DIVISION PROTEIN FTSZ-RELATED"/>
    <property type="match status" value="1"/>
</dbReference>
<comment type="subcellular location">
    <subcellularLocation>
        <location evidence="5">Cytoplasm</location>
    </subcellularLocation>
    <text evidence="5">Assembles at midcell at the inner surface of the cytoplasmic membrane.</text>
</comment>
<dbReference type="SUPFAM" id="SSF55307">
    <property type="entry name" value="Tubulin C-terminal domain-like"/>
    <property type="match status" value="1"/>
</dbReference>
<dbReference type="STRING" id="1673428.CPM_0841"/>
<evidence type="ECO:0000259" key="9">
    <source>
        <dbReference type="SMART" id="SM00865"/>
    </source>
</evidence>
<dbReference type="InterPro" id="IPR024757">
    <property type="entry name" value="FtsZ_C"/>
</dbReference>
<reference evidence="10 13" key="1">
    <citation type="submission" date="2016-04" db="EMBL/GenBank/DDBJ databases">
        <authorList>
            <person name="Evans L.H."/>
            <person name="Alamgir A."/>
            <person name="Owens N."/>
            <person name="Weber N.D."/>
            <person name="Virtaneva K."/>
            <person name="Barbian K."/>
            <person name="Babar A."/>
            <person name="Rosenke K."/>
        </authorList>
    </citation>
    <scope>NUCLEOTIDE SEQUENCE [LARGE SCALE GENOMIC DNA]</scope>
    <source>
        <strain evidence="10">S5</strain>
        <strain evidence="13">S5(T) (JCM 30642 \VKM B-2941)</strain>
    </source>
</reference>
<evidence type="ECO:0000256" key="4">
    <source>
        <dbReference type="ARBA" id="ARBA00023210"/>
    </source>
</evidence>